<dbReference type="InterPro" id="IPR013087">
    <property type="entry name" value="Znf_C2H2_type"/>
</dbReference>
<evidence type="ECO:0000259" key="4">
    <source>
        <dbReference type="PROSITE" id="PS00028"/>
    </source>
</evidence>
<organism evidence="5 6">
    <name type="scientific">Cryptosporidium xiaoi</name>
    <dbReference type="NCBI Taxonomy" id="659607"/>
    <lineage>
        <taxon>Eukaryota</taxon>
        <taxon>Sar</taxon>
        <taxon>Alveolata</taxon>
        <taxon>Apicomplexa</taxon>
        <taxon>Conoidasida</taxon>
        <taxon>Coccidia</taxon>
        <taxon>Eucoccidiorida</taxon>
        <taxon>Eimeriorina</taxon>
        <taxon>Cryptosporidiidae</taxon>
        <taxon>Cryptosporidium</taxon>
    </lineage>
</organism>
<keyword evidence="6" id="KW-1185">Reference proteome</keyword>
<dbReference type="GO" id="GO:0031053">
    <property type="term" value="P:primary miRNA processing"/>
    <property type="evidence" value="ECO:0007669"/>
    <property type="project" value="TreeGrafter"/>
</dbReference>
<comment type="caution">
    <text evidence="5">The sequence shown here is derived from an EMBL/GenBank/DDBJ whole genome shotgun (WGS) entry which is preliminary data.</text>
</comment>
<accession>A0AAV9XTF1</accession>
<name>A0AAV9XTF1_9CRYT</name>
<evidence type="ECO:0000313" key="5">
    <source>
        <dbReference type="EMBL" id="KAK6587966.1"/>
    </source>
</evidence>
<dbReference type="InterPro" id="IPR007042">
    <property type="entry name" value="SERRATE/Ars2_C"/>
</dbReference>
<dbReference type="EMBL" id="JAWDEY010000035">
    <property type="protein sequence ID" value="KAK6587966.1"/>
    <property type="molecule type" value="Genomic_DNA"/>
</dbReference>
<keyword evidence="3" id="KW-0539">Nucleus</keyword>
<evidence type="ECO:0000313" key="6">
    <source>
        <dbReference type="Proteomes" id="UP001311799"/>
    </source>
</evidence>
<dbReference type="PANTHER" id="PTHR13165:SF0">
    <property type="entry name" value="SERRATE RNA EFFECTOR MOLECULE HOMOLOG"/>
    <property type="match status" value="1"/>
</dbReference>
<dbReference type="Proteomes" id="UP001311799">
    <property type="component" value="Unassembled WGS sequence"/>
</dbReference>
<dbReference type="GO" id="GO:0016604">
    <property type="term" value="C:nuclear body"/>
    <property type="evidence" value="ECO:0007669"/>
    <property type="project" value="TreeGrafter"/>
</dbReference>
<sequence>MDSNRRDLNPLFGGCFQNQIPPSAEQTFAQPLNQNIVSLNEDSVPNLMTFKQFTLAQSDNLSPNELIEMYDSYKTKYVQRNKSDFIDSNKSSPFLLEKFHPIWIKKIVEERRNLVVKRADLFINKLVNGKFCSINRVVSFDSNYGYQTNTSEREEHSNFDHVTVLGEPYFEVNMNSHVLLLTEVPIYISYLDILDYFTNQFPLSDGTFGACKGFLDLSLSTPKFNRGILNRQCYVLFDNKENRNNAFEGIKGKIIKSSFTTQKISQSYLELGHHEEIQDCQNSVGQNGLKYYIYVVQAKLFNDNVPTRFGTLPKIFSTNEQLCSDKKNMMKIIEKIEKDQNIESKINKIIENMFEKNAIDIKKIVDILAVYLRFVHGIDYYTFTVAKLFQKQVENHPNYTENGNHSDFSDTISSAHGTDSAFIQLKPELFNSHRSLLFLSRGYIETIMRNRFKGGWLRNEALMSEIQTYDNLIENQQSKSALTQLNRNIDGFLNLPSLFELIPELVSDNDELLLFNWKRYCEQHTIRKKPDRWQCGRCLKQFKGEEFVNKHLNKKHTDFLEVIKDELTFERVIKPLSVKFSYLIHPSLDDSTSNSLKRGHYQFAATGPTRSKYNKHQRPIPYDRNYFKDWDTPKPNLTLQNRHNNQFDIRKTIKYDDL</sequence>
<dbReference type="AlphaFoldDB" id="A0AAV9XTF1"/>
<dbReference type="Pfam" id="PF04959">
    <property type="entry name" value="ARS2"/>
    <property type="match status" value="1"/>
</dbReference>
<feature type="domain" description="C2H2-type" evidence="4">
    <location>
        <begin position="535"/>
        <end position="556"/>
    </location>
</feature>
<comment type="subcellular location">
    <subcellularLocation>
        <location evidence="1">Nucleus</location>
    </subcellularLocation>
</comment>
<evidence type="ECO:0000256" key="1">
    <source>
        <dbReference type="ARBA" id="ARBA00004123"/>
    </source>
</evidence>
<evidence type="ECO:0000256" key="3">
    <source>
        <dbReference type="ARBA" id="ARBA00023242"/>
    </source>
</evidence>
<protein>
    <recommendedName>
        <fullName evidence="4">C2H2-type domain-containing protein</fullName>
    </recommendedName>
</protein>
<dbReference type="InterPro" id="IPR039727">
    <property type="entry name" value="SE/Ars2"/>
</dbReference>
<evidence type="ECO:0000256" key="2">
    <source>
        <dbReference type="ARBA" id="ARBA00005407"/>
    </source>
</evidence>
<comment type="similarity">
    <text evidence="2">Belongs to the ARS2 family.</text>
</comment>
<dbReference type="Pfam" id="PF12066">
    <property type="entry name" value="SERRATE_Ars2_N"/>
    <property type="match status" value="1"/>
</dbReference>
<gene>
    <name evidence="5" type="ORF">RS030_7995</name>
</gene>
<reference evidence="5 6" key="1">
    <citation type="submission" date="2023-10" db="EMBL/GenBank/DDBJ databases">
        <title>Comparative genomics analysis reveals potential genetic determinants of host preference in Cryptosporidium xiaoi.</title>
        <authorList>
            <person name="Xiao L."/>
            <person name="Li J."/>
        </authorList>
    </citation>
    <scope>NUCLEOTIDE SEQUENCE [LARGE SCALE GENOMIC DNA]</scope>
    <source>
        <strain evidence="5 6">52996</strain>
    </source>
</reference>
<dbReference type="InterPro" id="IPR021933">
    <property type="entry name" value="SERRATE/Ars2_N"/>
</dbReference>
<dbReference type="PROSITE" id="PS00028">
    <property type="entry name" value="ZINC_FINGER_C2H2_1"/>
    <property type="match status" value="1"/>
</dbReference>
<dbReference type="PANTHER" id="PTHR13165">
    <property type="entry name" value="ARSENITE-RESISTANCE PROTEIN 2"/>
    <property type="match status" value="1"/>
</dbReference>
<proteinExistence type="inferred from homology"/>